<gene>
    <name evidence="3" type="ORF">WJX84_003819</name>
</gene>
<feature type="domain" description="Rab3-GAP regulatory subunit N-terminal" evidence="2">
    <location>
        <begin position="41"/>
        <end position="109"/>
    </location>
</feature>
<evidence type="ECO:0000256" key="1">
    <source>
        <dbReference type="SAM" id="MobiDB-lite"/>
    </source>
</evidence>
<evidence type="ECO:0000313" key="4">
    <source>
        <dbReference type="Proteomes" id="UP001485043"/>
    </source>
</evidence>
<dbReference type="PANTHER" id="PTHR12472:SF0">
    <property type="entry name" value="RAB3 GTPASE-ACTIVATING PROTEIN NON-CATALYTIC SUBUNIT"/>
    <property type="match status" value="1"/>
</dbReference>
<dbReference type="Pfam" id="PF14655">
    <property type="entry name" value="RAB3GAP2_N"/>
    <property type="match status" value="1"/>
</dbReference>
<dbReference type="InterPro" id="IPR026059">
    <property type="entry name" value="Rab3GAP2"/>
</dbReference>
<organism evidence="3 4">
    <name type="scientific">Apatococcus fuscideae</name>
    <dbReference type="NCBI Taxonomy" id="2026836"/>
    <lineage>
        <taxon>Eukaryota</taxon>
        <taxon>Viridiplantae</taxon>
        <taxon>Chlorophyta</taxon>
        <taxon>core chlorophytes</taxon>
        <taxon>Trebouxiophyceae</taxon>
        <taxon>Chlorellales</taxon>
        <taxon>Chlorellaceae</taxon>
        <taxon>Apatococcus</taxon>
    </lineage>
</organism>
<keyword evidence="4" id="KW-1185">Reference proteome</keyword>
<accession>A0AAW1T0J5</accession>
<dbReference type="PANTHER" id="PTHR12472">
    <property type="entry name" value="RAB3-GAP REGULATORY DOMAIN"/>
    <property type="match status" value="1"/>
</dbReference>
<feature type="region of interest" description="Disordered" evidence="1">
    <location>
        <begin position="19"/>
        <end position="48"/>
    </location>
</feature>
<dbReference type="AlphaFoldDB" id="A0AAW1T0J5"/>
<dbReference type="EMBL" id="JALJOV010000649">
    <property type="protein sequence ID" value="KAK9862145.1"/>
    <property type="molecule type" value="Genomic_DNA"/>
</dbReference>
<dbReference type="InterPro" id="IPR032839">
    <property type="entry name" value="RAB3GAP_N"/>
</dbReference>
<evidence type="ECO:0000313" key="3">
    <source>
        <dbReference type="EMBL" id="KAK9862145.1"/>
    </source>
</evidence>
<protein>
    <recommendedName>
        <fullName evidence="2">Rab3-GAP regulatory subunit N-terminal domain-containing protein</fullName>
    </recommendedName>
</protein>
<reference evidence="3 4" key="1">
    <citation type="journal article" date="2024" name="Nat. Commun.">
        <title>Phylogenomics reveals the evolutionary origins of lichenization in chlorophyte algae.</title>
        <authorList>
            <person name="Puginier C."/>
            <person name="Libourel C."/>
            <person name="Otte J."/>
            <person name="Skaloud P."/>
            <person name="Haon M."/>
            <person name="Grisel S."/>
            <person name="Petersen M."/>
            <person name="Berrin J.G."/>
            <person name="Delaux P.M."/>
            <person name="Dal Grande F."/>
            <person name="Keller J."/>
        </authorList>
    </citation>
    <scope>NUCLEOTIDE SEQUENCE [LARGE SCALE GENOMIC DNA]</scope>
    <source>
        <strain evidence="3 4">SAG 2523</strain>
    </source>
</reference>
<dbReference type="Proteomes" id="UP001485043">
    <property type="component" value="Unassembled WGS sequence"/>
</dbReference>
<sequence length="223" mass="22930">MGWSGCSGLVSWLTPRALSPKPAAGPSEGGPAVSPRPAGEPLPASSPSRLVASLTDEHRGILFLIPAPRGTLAVAGDSLGRILLVDLAMCLVLRIWKAYRHAQAAWLMLPVPIHFSHPDGTGQRGAACRSRGPAGEKSSCADAASVAAQPHAGILRHEGRLSPNEGELLLAQGSLQPQDGSGGHQMDSSRVGVEALENDMHTAEVTDIAADIVASIGSRALGA</sequence>
<proteinExistence type="predicted"/>
<comment type="caution">
    <text evidence="3">The sequence shown here is derived from an EMBL/GenBank/DDBJ whole genome shotgun (WGS) entry which is preliminary data.</text>
</comment>
<evidence type="ECO:0000259" key="2">
    <source>
        <dbReference type="Pfam" id="PF14655"/>
    </source>
</evidence>
<name>A0AAW1T0J5_9CHLO</name>